<dbReference type="NCBIfam" id="NF041002">
    <property type="entry name" value="pilin_ComGF"/>
    <property type="match status" value="1"/>
</dbReference>
<gene>
    <name evidence="1" type="ORF">DBT54_08410</name>
</gene>
<dbReference type="EMBL" id="QMHM01000021">
    <property type="protein sequence ID" value="RAV77641.1"/>
    <property type="molecule type" value="Genomic_DNA"/>
</dbReference>
<organism evidence="1 2">
    <name type="scientific">Aerococcus urinae</name>
    <dbReference type="NCBI Taxonomy" id="1376"/>
    <lineage>
        <taxon>Bacteria</taxon>
        <taxon>Bacillati</taxon>
        <taxon>Bacillota</taxon>
        <taxon>Bacilli</taxon>
        <taxon>Lactobacillales</taxon>
        <taxon>Aerococcaceae</taxon>
        <taxon>Aerococcus</taxon>
    </lineage>
</organism>
<evidence type="ECO:0000313" key="1">
    <source>
        <dbReference type="EMBL" id="RAV77641.1"/>
    </source>
</evidence>
<dbReference type="AlphaFoldDB" id="A0A2I1L7I2"/>
<protein>
    <submittedName>
        <fullName evidence="1">Uncharacterized protein</fullName>
    </submittedName>
</protein>
<dbReference type="Pfam" id="PF15980">
    <property type="entry name" value="ComGF"/>
    <property type="match status" value="1"/>
</dbReference>
<dbReference type="Proteomes" id="UP000251923">
    <property type="component" value="Unassembled WGS sequence"/>
</dbReference>
<evidence type="ECO:0000313" key="2">
    <source>
        <dbReference type="Proteomes" id="UP000251923"/>
    </source>
</evidence>
<reference evidence="1 2" key="1">
    <citation type="submission" date="2018-04" db="EMBL/GenBank/DDBJ databases">
        <title>Aerococcus urinae genomes.</title>
        <authorList>
            <person name="Hilt E."/>
            <person name="Gilbert N.M."/>
            <person name="Thomas-White K."/>
            <person name="Putonti C."/>
            <person name="Lewis A.L."/>
            <person name="Visck K.L."/>
            <person name="Wolfe A.J."/>
        </authorList>
    </citation>
    <scope>NUCLEOTIDE SEQUENCE [LARGE SCALE GENOMIC DNA]</scope>
    <source>
        <strain evidence="1 2">UMB7480</strain>
    </source>
</reference>
<sequence length="171" mass="20235">MFPVKKKWRQSALNWKVWKTWNKSAFTLIEAVLALALFFMIQSLFILVVEVEINHYQAVKDIQQDDWGVFLMQLQREARHSRLNWATGTRLNYQLASGQRIQMEYYSNQESSMIRRLVSGRGHQPYLMGVELVKFTMVNSHQVKVNCRLADQKEYQALISFREEARETESD</sequence>
<comment type="caution">
    <text evidence="1">The sequence shown here is derived from an EMBL/GenBank/DDBJ whole genome shotgun (WGS) entry which is preliminary data.</text>
</comment>
<name>A0A2I1L7I2_9LACT</name>
<proteinExistence type="predicted"/>
<accession>A0A2I1L7I2</accession>
<dbReference type="InterPro" id="IPR016977">
    <property type="entry name" value="ComGF"/>
</dbReference>